<dbReference type="GO" id="GO:0051607">
    <property type="term" value="P:defense response to virus"/>
    <property type="evidence" value="ECO:0007669"/>
    <property type="project" value="UniProtKB-KW"/>
</dbReference>
<name>A0A2U2AF00_9GAMM</name>
<evidence type="ECO:0000256" key="1">
    <source>
        <dbReference type="ARBA" id="ARBA00023118"/>
    </source>
</evidence>
<reference evidence="5" key="1">
    <citation type="submission" date="2018-05" db="EMBL/GenBank/DDBJ databases">
        <title>Ignatzschineria dubaiensis sp. nov., isolated from necrotic foot tissues of dromedaries (Camelus dromedarius) and associated maggots in Dubai, United Arab Emirates.</title>
        <authorList>
            <person name="Tsang C.C."/>
            <person name="Tang J.Y.M."/>
            <person name="Fong J.Y.H."/>
            <person name="Kinne J."/>
            <person name="Lee H.H."/>
            <person name="Joseph M."/>
            <person name="Jose S."/>
            <person name="Schuster R.K."/>
            <person name="Tang Y."/>
            <person name="Sivakumar S."/>
            <person name="Chen J.H.K."/>
            <person name="Teng J.L.L."/>
            <person name="Lau S.K.P."/>
            <person name="Wernery U."/>
            <person name="Woo P.C.Y."/>
        </authorList>
    </citation>
    <scope>NUCLEOTIDE SEQUENCE [LARGE SCALE GENOMIC DNA]</scope>
    <source>
        <strain evidence="5">KCTC 22644</strain>
    </source>
</reference>
<gene>
    <name evidence="4" type="primary">cmr1</name>
    <name evidence="4" type="ORF">DC083_04905</name>
</gene>
<proteinExistence type="predicted"/>
<dbReference type="Pfam" id="PF03787">
    <property type="entry name" value="RAMPs"/>
    <property type="match status" value="1"/>
</dbReference>
<accession>A0A2U2AF00</accession>
<keyword evidence="5" id="KW-1185">Reference proteome</keyword>
<dbReference type="Proteomes" id="UP000245020">
    <property type="component" value="Unassembled WGS sequence"/>
</dbReference>
<dbReference type="RefSeq" id="WP_109189128.1">
    <property type="nucleotide sequence ID" value="NZ_BMYA01000003.1"/>
</dbReference>
<evidence type="ECO:0000256" key="2">
    <source>
        <dbReference type="SAM" id="MobiDB-lite"/>
    </source>
</evidence>
<feature type="region of interest" description="Disordered" evidence="2">
    <location>
        <begin position="259"/>
        <end position="278"/>
    </location>
</feature>
<protein>
    <submittedName>
        <fullName evidence="4">Type III-B CRISPR module RAMP protein Cmr1</fullName>
    </submittedName>
</protein>
<organism evidence="4 5">
    <name type="scientific">Ignatzschineria ureiclastica</name>
    <dbReference type="NCBI Taxonomy" id="472582"/>
    <lineage>
        <taxon>Bacteria</taxon>
        <taxon>Pseudomonadati</taxon>
        <taxon>Pseudomonadota</taxon>
        <taxon>Gammaproteobacteria</taxon>
        <taxon>Cardiobacteriales</taxon>
        <taxon>Ignatzschineriaceae</taxon>
        <taxon>Ignatzschineria</taxon>
    </lineage>
</organism>
<evidence type="ECO:0000313" key="4">
    <source>
        <dbReference type="EMBL" id="PWD81231.1"/>
    </source>
</evidence>
<feature type="domain" description="CRISPR type III-associated protein" evidence="3">
    <location>
        <begin position="24"/>
        <end position="204"/>
    </location>
</feature>
<sequence>MAIRKIEKACPESIDVVSKWHHLTCQLVTPLYGGGVDSSTIDESMPIRTSSIKGQLRIWWRLLAKNLWKLGSDKEIRIQEFKLWGGIGKDDASHASEVFIRVSIPHDEYEKNKLVLNLIKHDEYTKKYSELKYLFFPADNNKNENNEVIECHLLQEGFRWNLSVKFSDQLEQNAILKQQVLETIRWWSQFGGIGARSRRGTGAFIITEASDLPEVLEPLTADDVAKAGCQLAIAGGQGDALVAWKNAVGKLSDFRQKANIGRNPTSAPPKPAGRSRWPEPDAIRRIQKMHDPRHEPEHKAGNIFPRGLFGMPIIFHFVGRGEPGDTSLQPKGKERLASPLFIRPFYNREKNNFSPAVLLTPYDWILEEPIELKGSRAGEVSLWDPKVAELITPIKDNGGDNPLTAFMNFFQKG</sequence>
<dbReference type="NCBIfam" id="TIGR01894">
    <property type="entry name" value="cas_TM1795_cmr1"/>
    <property type="match status" value="1"/>
</dbReference>
<dbReference type="OrthoDB" id="190500at2"/>
<dbReference type="InterPro" id="IPR007522">
    <property type="entry name" value="CRISPR-assoc_prot_TM1795"/>
</dbReference>
<evidence type="ECO:0000313" key="5">
    <source>
        <dbReference type="Proteomes" id="UP000245020"/>
    </source>
</evidence>
<dbReference type="AlphaFoldDB" id="A0A2U2AF00"/>
<keyword evidence="1" id="KW-0051">Antiviral defense</keyword>
<dbReference type="InterPro" id="IPR005537">
    <property type="entry name" value="RAMP_III_fam"/>
</dbReference>
<evidence type="ECO:0000259" key="3">
    <source>
        <dbReference type="Pfam" id="PF03787"/>
    </source>
</evidence>
<comment type="caution">
    <text evidence="4">The sequence shown here is derived from an EMBL/GenBank/DDBJ whole genome shotgun (WGS) entry which is preliminary data.</text>
</comment>
<dbReference type="EMBL" id="QEWQ01000003">
    <property type="protein sequence ID" value="PWD81231.1"/>
    <property type="molecule type" value="Genomic_DNA"/>
</dbReference>